<dbReference type="STRING" id="1423795.FD12_GL002314"/>
<dbReference type="InterPro" id="IPR011697">
    <property type="entry name" value="Peptidase_C26"/>
</dbReference>
<dbReference type="EMBL" id="BKAM01000013">
    <property type="protein sequence ID" value="GEP72290.1"/>
    <property type="molecule type" value="Genomic_DNA"/>
</dbReference>
<dbReference type="InterPro" id="IPR029062">
    <property type="entry name" value="Class_I_gatase-like"/>
</dbReference>
<evidence type="ECO:0000313" key="1">
    <source>
        <dbReference type="EMBL" id="GEP72290.1"/>
    </source>
</evidence>
<dbReference type="GO" id="GO:0005829">
    <property type="term" value="C:cytosol"/>
    <property type="evidence" value="ECO:0007669"/>
    <property type="project" value="TreeGrafter"/>
</dbReference>
<dbReference type="InterPro" id="IPR044668">
    <property type="entry name" value="PuuD-like"/>
</dbReference>
<dbReference type="GO" id="GO:0016811">
    <property type="term" value="F:hydrolase activity, acting on carbon-nitrogen (but not peptide) bonds, in linear amides"/>
    <property type="evidence" value="ECO:0007669"/>
    <property type="project" value="InterPro"/>
</dbReference>
<organism evidence="1 2">
    <name type="scientific">Lentilactobacillus rapi</name>
    <dbReference type="NCBI Taxonomy" id="481723"/>
    <lineage>
        <taxon>Bacteria</taxon>
        <taxon>Bacillati</taxon>
        <taxon>Bacillota</taxon>
        <taxon>Bacilli</taxon>
        <taxon>Lactobacillales</taxon>
        <taxon>Lactobacillaceae</taxon>
        <taxon>Lentilactobacillus</taxon>
    </lineage>
</organism>
<reference evidence="1 2" key="1">
    <citation type="submission" date="2019-07" db="EMBL/GenBank/DDBJ databases">
        <title>Whole genome shotgun sequence of Lactobacillus rapi NBRC 109618.</title>
        <authorList>
            <person name="Hosoyama A."/>
            <person name="Uohara A."/>
            <person name="Ohji S."/>
            <person name="Ichikawa N."/>
        </authorList>
    </citation>
    <scope>NUCLEOTIDE SEQUENCE [LARGE SCALE GENOMIC DNA]</scope>
    <source>
        <strain evidence="1 2">NBRC 109618</strain>
    </source>
</reference>
<accession>A0A512PM77</accession>
<dbReference type="PANTHER" id="PTHR43235">
    <property type="entry name" value="GLUTAMINE AMIDOTRANSFERASE PB2B2.05-RELATED"/>
    <property type="match status" value="1"/>
</dbReference>
<dbReference type="OrthoDB" id="9813383at2"/>
<sequence>MTKSIIGIPAEDRIVNGLHRNSVNQADVAAVTTAGGVALPIPTRNPELMANYIALCDGLMFPGGPDIAPRFYGEEPIPELGDTDSLLDESEIQLVKLAVIQGIPILGLCRGMQIINVALGGTVYQDLNQQRNRQTFQHYQKAPMDQGTHSVSVTPETRLESIIGSGDHLVNSHHHEAVKALASGLKLSALAKDGVIECMESEDNDLILAVQWHPEFMFESNEQMASLFRDFLQRVDHHLKEAADQNSGD</sequence>
<gene>
    <name evidence="1" type="ORF">LRA02_11580</name>
</gene>
<dbReference type="SUPFAM" id="SSF52317">
    <property type="entry name" value="Class I glutamine amidotransferase-like"/>
    <property type="match status" value="1"/>
</dbReference>
<dbReference type="Gene3D" id="3.40.50.880">
    <property type="match status" value="1"/>
</dbReference>
<comment type="caution">
    <text evidence="1">The sequence shown here is derived from an EMBL/GenBank/DDBJ whole genome shotgun (WGS) entry which is preliminary data.</text>
</comment>
<name>A0A512PM77_9LACO</name>
<dbReference type="Pfam" id="PF07722">
    <property type="entry name" value="Peptidase_C26"/>
    <property type="match status" value="1"/>
</dbReference>
<dbReference type="PROSITE" id="PS51273">
    <property type="entry name" value="GATASE_TYPE_1"/>
    <property type="match status" value="1"/>
</dbReference>
<protein>
    <submittedName>
        <fullName evidence="1">Gamma-glutamyl-gamma-aminobutyrate hydrolase</fullName>
    </submittedName>
</protein>
<proteinExistence type="predicted"/>
<dbReference type="AlphaFoldDB" id="A0A512PM77"/>
<keyword evidence="1" id="KW-0378">Hydrolase</keyword>
<dbReference type="Proteomes" id="UP000321569">
    <property type="component" value="Unassembled WGS sequence"/>
</dbReference>
<dbReference type="CDD" id="cd01745">
    <property type="entry name" value="GATase1_2"/>
    <property type="match status" value="1"/>
</dbReference>
<dbReference type="RefSeq" id="WP_054748130.1">
    <property type="nucleotide sequence ID" value="NZ_BKAM01000013.1"/>
</dbReference>
<dbReference type="PANTHER" id="PTHR43235:SF1">
    <property type="entry name" value="GLUTAMINE AMIDOTRANSFERASE PB2B2.05-RELATED"/>
    <property type="match status" value="1"/>
</dbReference>
<evidence type="ECO:0000313" key="2">
    <source>
        <dbReference type="Proteomes" id="UP000321569"/>
    </source>
</evidence>